<organism evidence="2 3">
    <name type="scientific">Hypocrea jecorina (strain ATCC 56765 / BCRC 32924 / NRRL 11460 / Rut C-30)</name>
    <name type="common">Trichoderma reesei</name>
    <dbReference type="NCBI Taxonomy" id="1344414"/>
    <lineage>
        <taxon>Eukaryota</taxon>
        <taxon>Fungi</taxon>
        <taxon>Dikarya</taxon>
        <taxon>Ascomycota</taxon>
        <taxon>Pezizomycotina</taxon>
        <taxon>Sordariomycetes</taxon>
        <taxon>Hypocreomycetidae</taxon>
        <taxon>Hypocreales</taxon>
        <taxon>Hypocreaceae</taxon>
        <taxon>Trichoderma</taxon>
    </lineage>
</organism>
<evidence type="ECO:0000313" key="3">
    <source>
        <dbReference type="Proteomes" id="UP000024376"/>
    </source>
</evidence>
<name>A0A024SHY4_HYPJR</name>
<proteinExistence type="predicted"/>
<reference evidence="3" key="1">
    <citation type="journal article" date="2013" name="Ind. Biotechnol.">
        <title>Comparative genomics analysis of Trichoderma reesei strains.</title>
        <authorList>
            <person name="Koike H."/>
            <person name="Aerts A."/>
            <person name="LaButti K."/>
            <person name="Grigoriev I.V."/>
            <person name="Baker S.E."/>
        </authorList>
    </citation>
    <scope>NUCLEOTIDE SEQUENCE [LARGE SCALE GENOMIC DNA]</scope>
    <source>
        <strain evidence="3">ATCC 56765 / BCRC 32924 / NRRL 11460 / Rut C-30</strain>
    </source>
</reference>
<accession>A0A024SHY4</accession>
<gene>
    <name evidence="2" type="ORF">M419DRAFT_6893</name>
</gene>
<dbReference type="HOGENOM" id="CLU_2689578_0_0_1"/>
<dbReference type="KEGG" id="trr:M419DRAFT_6893"/>
<feature type="compositionally biased region" description="Basic and acidic residues" evidence="1">
    <location>
        <begin position="47"/>
        <end position="56"/>
    </location>
</feature>
<dbReference type="EMBL" id="KI911142">
    <property type="protein sequence ID" value="ETS03797.1"/>
    <property type="molecule type" value="Genomic_DNA"/>
</dbReference>
<dbReference type="Proteomes" id="UP000024376">
    <property type="component" value="Unassembled WGS sequence"/>
</dbReference>
<protein>
    <submittedName>
        <fullName evidence="2">Uncharacterized protein</fullName>
    </submittedName>
</protein>
<evidence type="ECO:0000256" key="1">
    <source>
        <dbReference type="SAM" id="MobiDB-lite"/>
    </source>
</evidence>
<sequence>MPSKDAYATSPTFNAIELLPDLILLSRVPYSPEGISNDWAPQPELGNQRDDGDGVRQTRATESGAQESIQAASR</sequence>
<evidence type="ECO:0000313" key="2">
    <source>
        <dbReference type="EMBL" id="ETS03797.1"/>
    </source>
</evidence>
<feature type="region of interest" description="Disordered" evidence="1">
    <location>
        <begin position="33"/>
        <end position="74"/>
    </location>
</feature>
<feature type="compositionally biased region" description="Polar residues" evidence="1">
    <location>
        <begin position="58"/>
        <end position="74"/>
    </location>
</feature>
<dbReference type="AlphaFoldDB" id="A0A024SHY4"/>